<accession>A0AAV4ADF3</accession>
<comment type="caution">
    <text evidence="2">The sequence shown here is derived from an EMBL/GenBank/DDBJ whole genome shotgun (WGS) entry which is preliminary data.</text>
</comment>
<dbReference type="Proteomes" id="UP000735302">
    <property type="component" value="Unassembled WGS sequence"/>
</dbReference>
<gene>
    <name evidence="2" type="ORF">PoB_003188000</name>
</gene>
<dbReference type="EMBL" id="BLXT01003748">
    <property type="protein sequence ID" value="GFO05375.1"/>
    <property type="molecule type" value="Genomic_DNA"/>
</dbReference>
<protein>
    <submittedName>
        <fullName evidence="2">Uncharacterized protein</fullName>
    </submittedName>
</protein>
<keyword evidence="3" id="KW-1185">Reference proteome</keyword>
<organism evidence="2 3">
    <name type="scientific">Plakobranchus ocellatus</name>
    <dbReference type="NCBI Taxonomy" id="259542"/>
    <lineage>
        <taxon>Eukaryota</taxon>
        <taxon>Metazoa</taxon>
        <taxon>Spiralia</taxon>
        <taxon>Lophotrochozoa</taxon>
        <taxon>Mollusca</taxon>
        <taxon>Gastropoda</taxon>
        <taxon>Heterobranchia</taxon>
        <taxon>Euthyneura</taxon>
        <taxon>Panpulmonata</taxon>
        <taxon>Sacoglossa</taxon>
        <taxon>Placobranchoidea</taxon>
        <taxon>Plakobranchidae</taxon>
        <taxon>Plakobranchus</taxon>
    </lineage>
</organism>
<reference evidence="2 3" key="1">
    <citation type="journal article" date="2021" name="Elife">
        <title>Chloroplast acquisition without the gene transfer in kleptoplastic sea slugs, Plakobranchus ocellatus.</title>
        <authorList>
            <person name="Maeda T."/>
            <person name="Takahashi S."/>
            <person name="Yoshida T."/>
            <person name="Shimamura S."/>
            <person name="Takaki Y."/>
            <person name="Nagai Y."/>
            <person name="Toyoda A."/>
            <person name="Suzuki Y."/>
            <person name="Arimoto A."/>
            <person name="Ishii H."/>
            <person name="Satoh N."/>
            <person name="Nishiyama T."/>
            <person name="Hasebe M."/>
            <person name="Maruyama T."/>
            <person name="Minagawa J."/>
            <person name="Obokata J."/>
            <person name="Shigenobu S."/>
        </authorList>
    </citation>
    <scope>NUCLEOTIDE SEQUENCE [LARGE SCALE GENOMIC DNA]</scope>
</reference>
<sequence>MTCPPENFRFSAQSFVSLCKKSEIPNVLLGLLDAGNEGNGSVDDEHQIRINTNDGHDGLLDDLQTKQTVTQMMKVVMINSLTTPQTNGDANEEGVMINSLRTPQTNGDTNDEGSHDKLLDDLQTNGDTNNEGSHDKLLDDLQTNGDTNDEGSHDKLLDDPHTNGDTNDESSLEILLDEPQTNVDTNDEGVREACDVADGLLLNNDFMNLERLRLCLAEKENTLVYKELPEEKKKNF</sequence>
<dbReference type="AlphaFoldDB" id="A0AAV4ADF3"/>
<evidence type="ECO:0000313" key="3">
    <source>
        <dbReference type="Proteomes" id="UP000735302"/>
    </source>
</evidence>
<name>A0AAV4ADF3_9GAST</name>
<feature type="compositionally biased region" description="Polar residues" evidence="1">
    <location>
        <begin position="122"/>
        <end position="131"/>
    </location>
</feature>
<evidence type="ECO:0000313" key="2">
    <source>
        <dbReference type="EMBL" id="GFO05375.1"/>
    </source>
</evidence>
<evidence type="ECO:0000256" key="1">
    <source>
        <dbReference type="SAM" id="MobiDB-lite"/>
    </source>
</evidence>
<feature type="region of interest" description="Disordered" evidence="1">
    <location>
        <begin position="100"/>
        <end position="169"/>
    </location>
</feature>
<proteinExistence type="predicted"/>
<feature type="compositionally biased region" description="Basic and acidic residues" evidence="1">
    <location>
        <begin position="150"/>
        <end position="162"/>
    </location>
</feature>